<evidence type="ECO:0000313" key="1">
    <source>
        <dbReference type="EMBL" id="MBB3956868.1"/>
    </source>
</evidence>
<dbReference type="EMBL" id="JACIDX010000017">
    <property type="protein sequence ID" value="MBB3956868.1"/>
    <property type="molecule type" value="Genomic_DNA"/>
</dbReference>
<gene>
    <name evidence="1" type="ORF">GGR38_003835</name>
</gene>
<protein>
    <submittedName>
        <fullName evidence="1">Uncharacterized protein</fullName>
    </submittedName>
</protein>
<reference evidence="1 2" key="1">
    <citation type="submission" date="2020-08" db="EMBL/GenBank/DDBJ databases">
        <title>Genomic Encyclopedia of Type Strains, Phase IV (KMG-IV): sequencing the most valuable type-strain genomes for metagenomic binning, comparative biology and taxonomic classification.</title>
        <authorList>
            <person name="Goeker M."/>
        </authorList>
    </citation>
    <scope>NUCLEOTIDE SEQUENCE [LARGE SCALE GENOMIC DNA]</scope>
    <source>
        <strain evidence="1 2">DSM 27057</strain>
    </source>
</reference>
<proteinExistence type="predicted"/>
<evidence type="ECO:0000313" key="2">
    <source>
        <dbReference type="Proteomes" id="UP000548867"/>
    </source>
</evidence>
<organism evidence="1 2">
    <name type="scientific">Novosphingobium sediminicola</name>
    <dbReference type="NCBI Taxonomy" id="563162"/>
    <lineage>
        <taxon>Bacteria</taxon>
        <taxon>Pseudomonadati</taxon>
        <taxon>Pseudomonadota</taxon>
        <taxon>Alphaproteobacteria</taxon>
        <taxon>Sphingomonadales</taxon>
        <taxon>Sphingomonadaceae</taxon>
        <taxon>Novosphingobium</taxon>
    </lineage>
</organism>
<keyword evidence="2" id="KW-1185">Reference proteome</keyword>
<dbReference type="RefSeq" id="WP_183627720.1">
    <property type="nucleotide sequence ID" value="NZ_JACIDX010000017.1"/>
</dbReference>
<name>A0A7W6CHW5_9SPHN</name>
<sequence length="79" mass="8662">MNAHTHFPAQVPMIATGLVFDHYLRAARQNLENLVRIADGLNDTAFAEEARGLLQGFEDSAEGCFDLIERANCIEAEAA</sequence>
<dbReference type="AlphaFoldDB" id="A0A7W6CHW5"/>
<dbReference type="Proteomes" id="UP000548867">
    <property type="component" value="Unassembled WGS sequence"/>
</dbReference>
<comment type="caution">
    <text evidence="1">The sequence shown here is derived from an EMBL/GenBank/DDBJ whole genome shotgun (WGS) entry which is preliminary data.</text>
</comment>
<accession>A0A7W6CHW5</accession>